<proteinExistence type="predicted"/>
<dbReference type="PANTHER" id="PTHR13789">
    <property type="entry name" value="MONOOXYGENASE"/>
    <property type="match status" value="1"/>
</dbReference>
<protein>
    <submittedName>
        <fullName evidence="4">NAD(P)-binding protein</fullName>
    </submittedName>
</protein>
<dbReference type="PANTHER" id="PTHR13789:SF309">
    <property type="entry name" value="PUTATIVE (AFU_ORTHOLOGUE AFUA_6G14510)-RELATED"/>
    <property type="match status" value="1"/>
</dbReference>
<dbReference type="PRINTS" id="PR00420">
    <property type="entry name" value="RNGMNOXGNASE"/>
</dbReference>
<dbReference type="RefSeq" id="WP_260764349.1">
    <property type="nucleotide sequence ID" value="NZ_CP045921.1"/>
</dbReference>
<dbReference type="Gene3D" id="3.50.50.60">
    <property type="entry name" value="FAD/NAD(P)-binding domain"/>
    <property type="match status" value="1"/>
</dbReference>
<reference evidence="4" key="1">
    <citation type="journal article" date="2021" name="Nat. Microbiol.">
        <title>Cocultivation of an ultrasmall environmental parasitic bacterium with lytic ability against bacteria associated with wastewater foams.</title>
        <authorList>
            <person name="Batinovic S."/>
            <person name="Rose J.J.A."/>
            <person name="Ratcliffe J."/>
            <person name="Seviour R.J."/>
            <person name="Petrovski S."/>
        </authorList>
    </citation>
    <scope>NUCLEOTIDE SEQUENCE</scope>
    <source>
        <strain evidence="4">JR1</strain>
    </source>
</reference>
<dbReference type="AlphaFoldDB" id="A0A857MQ79"/>
<dbReference type="KEGG" id="mama:GII36_02960"/>
<evidence type="ECO:0000313" key="5">
    <source>
        <dbReference type="Proteomes" id="UP001059824"/>
    </source>
</evidence>
<dbReference type="PROSITE" id="PS51257">
    <property type="entry name" value="PROKAR_LIPOPROTEIN"/>
    <property type="match status" value="1"/>
</dbReference>
<keyword evidence="1" id="KW-0560">Oxidoreductase</keyword>
<dbReference type="GO" id="GO:0004497">
    <property type="term" value="F:monooxygenase activity"/>
    <property type="evidence" value="ECO:0007669"/>
    <property type="project" value="UniProtKB-KW"/>
</dbReference>
<organism evidence="4 5">
    <name type="scientific">Candidatus Mycosynbacter amalyticus</name>
    <dbReference type="NCBI Taxonomy" id="2665156"/>
    <lineage>
        <taxon>Bacteria</taxon>
        <taxon>Candidatus Saccharimonadota</taxon>
        <taxon>Candidatus Saccharimonadota incertae sedis</taxon>
        <taxon>Candidatus Mycosynbacter</taxon>
    </lineage>
</organism>
<gene>
    <name evidence="4" type="ORF">GII36_02960</name>
</gene>
<evidence type="ECO:0000313" key="4">
    <source>
        <dbReference type="EMBL" id="QHN42800.1"/>
    </source>
</evidence>
<dbReference type="InterPro" id="IPR050493">
    <property type="entry name" value="FAD-dep_Monooxygenase_BioMet"/>
</dbReference>
<name>A0A857MQ79_9BACT</name>
<dbReference type="Proteomes" id="UP001059824">
    <property type="component" value="Chromosome"/>
</dbReference>
<dbReference type="EMBL" id="CP045921">
    <property type="protein sequence ID" value="QHN42800.1"/>
    <property type="molecule type" value="Genomic_DNA"/>
</dbReference>
<accession>A0A857MQ79</accession>
<evidence type="ECO:0000256" key="1">
    <source>
        <dbReference type="ARBA" id="ARBA00023002"/>
    </source>
</evidence>
<dbReference type="InterPro" id="IPR002938">
    <property type="entry name" value="FAD-bd"/>
</dbReference>
<feature type="domain" description="FAD-binding" evidence="3">
    <location>
        <begin position="7"/>
        <end position="327"/>
    </location>
</feature>
<evidence type="ECO:0000259" key="3">
    <source>
        <dbReference type="Pfam" id="PF01494"/>
    </source>
</evidence>
<evidence type="ECO:0000256" key="2">
    <source>
        <dbReference type="ARBA" id="ARBA00023033"/>
    </source>
</evidence>
<sequence length="367" mass="39843">MNTHTQKILIVGAGIAGLACAIMCEKHGLDYDLIERRGVSHPQGYSVTLPPAGLDALRTLGIYESIAPLSSSVDGVLLASEAHEATRSIDFGRNRLQVRTVRRADLHAALLAELTKPVRYNTAIGSCQASEDGVTVELTTDKQASYRLVVGADGLHSHIRTLMSPSAQASPTGVAFWTCFIPEPLHTRFSTTHITQYWQHGHFAGIFPLPGGANIVLSTHLPATIDLRDIDISQLFGNMSPDIDAVLANIDRNAMYQGHLHEVKLAHWQRYPYVLVGDAAHAMMPATGMGSTAGILDAIALTDALVRHHDTHTALKSYEASRVVSSKRAQTTSRLITEAMLSTGIAETINQKAVQLLPDSFFVRIFR</sequence>
<dbReference type="SUPFAM" id="SSF51905">
    <property type="entry name" value="FAD/NAD(P)-binding domain"/>
    <property type="match status" value="1"/>
</dbReference>
<dbReference type="InterPro" id="IPR036188">
    <property type="entry name" value="FAD/NAD-bd_sf"/>
</dbReference>
<dbReference type="GO" id="GO:0071949">
    <property type="term" value="F:FAD binding"/>
    <property type="evidence" value="ECO:0007669"/>
    <property type="project" value="InterPro"/>
</dbReference>
<keyword evidence="2" id="KW-0503">Monooxygenase</keyword>
<keyword evidence="5" id="KW-1185">Reference proteome</keyword>
<dbReference type="Pfam" id="PF01494">
    <property type="entry name" value="FAD_binding_3"/>
    <property type="match status" value="1"/>
</dbReference>